<keyword evidence="3" id="KW-1185">Reference proteome</keyword>
<dbReference type="Gene3D" id="3.30.750.24">
    <property type="entry name" value="STAS domain"/>
    <property type="match status" value="1"/>
</dbReference>
<dbReference type="Proteomes" id="UP001344658">
    <property type="component" value="Unassembled WGS sequence"/>
</dbReference>
<dbReference type="PROSITE" id="PS50801">
    <property type="entry name" value="STAS"/>
    <property type="match status" value="1"/>
</dbReference>
<evidence type="ECO:0000313" key="2">
    <source>
        <dbReference type="EMBL" id="MEE4543648.1"/>
    </source>
</evidence>
<sequence length="112" mass="12196">MVITTTNDGVTAVISPRGEIDFEALPDLLAAARDLPQSVTQVTWDFQGAAFMDVAGLHLLVQQRLDCIVTKRTLAVTGLRQQPLRLLRLAEELFPAGRWADLLRGSLPVSTG</sequence>
<dbReference type="Pfam" id="PF01740">
    <property type="entry name" value="STAS"/>
    <property type="match status" value="1"/>
</dbReference>
<dbReference type="InterPro" id="IPR036513">
    <property type="entry name" value="STAS_dom_sf"/>
</dbReference>
<dbReference type="CDD" id="cd07043">
    <property type="entry name" value="STAS_anti-anti-sigma_factors"/>
    <property type="match status" value="1"/>
</dbReference>
<name>A0ABU7PCV3_9ACTN</name>
<comment type="caution">
    <text evidence="2">The sequence shown here is derived from an EMBL/GenBank/DDBJ whole genome shotgun (WGS) entry which is preliminary data.</text>
</comment>
<evidence type="ECO:0000313" key="3">
    <source>
        <dbReference type="Proteomes" id="UP001344658"/>
    </source>
</evidence>
<dbReference type="EMBL" id="JAZEWV010000012">
    <property type="protein sequence ID" value="MEE4543648.1"/>
    <property type="molecule type" value="Genomic_DNA"/>
</dbReference>
<reference evidence="2 3" key="1">
    <citation type="submission" date="2023-12" db="EMBL/GenBank/DDBJ databases">
        <title>Streptomyces sp. V4-01.</title>
        <authorList>
            <person name="Somphong A."/>
            <person name="Phongsopitanun W."/>
        </authorList>
    </citation>
    <scope>NUCLEOTIDE SEQUENCE [LARGE SCALE GENOMIC DNA]</scope>
    <source>
        <strain evidence="2 3">V4-01</strain>
    </source>
</reference>
<organism evidence="2 3">
    <name type="scientific">Actinacidiphila polyblastidii</name>
    <dbReference type="NCBI Taxonomy" id="3110430"/>
    <lineage>
        <taxon>Bacteria</taxon>
        <taxon>Bacillati</taxon>
        <taxon>Actinomycetota</taxon>
        <taxon>Actinomycetes</taxon>
        <taxon>Kitasatosporales</taxon>
        <taxon>Streptomycetaceae</taxon>
        <taxon>Actinacidiphila</taxon>
    </lineage>
</organism>
<evidence type="ECO:0000259" key="1">
    <source>
        <dbReference type="PROSITE" id="PS50801"/>
    </source>
</evidence>
<feature type="domain" description="STAS" evidence="1">
    <location>
        <begin position="13"/>
        <end position="62"/>
    </location>
</feature>
<dbReference type="RefSeq" id="WP_330796277.1">
    <property type="nucleotide sequence ID" value="NZ_JAZEWV010000012.1"/>
</dbReference>
<dbReference type="InterPro" id="IPR002645">
    <property type="entry name" value="STAS_dom"/>
</dbReference>
<gene>
    <name evidence="2" type="ORF">V2S66_16925</name>
</gene>
<dbReference type="SUPFAM" id="SSF52091">
    <property type="entry name" value="SpoIIaa-like"/>
    <property type="match status" value="1"/>
</dbReference>
<proteinExistence type="predicted"/>
<accession>A0ABU7PCV3</accession>
<protein>
    <submittedName>
        <fullName evidence="2">STAS domain-containing protein</fullName>
    </submittedName>
</protein>